<keyword evidence="10" id="KW-1185">Reference proteome</keyword>
<keyword evidence="5" id="KW-0378">Hydrolase</keyword>
<reference evidence="9" key="3">
    <citation type="submission" date="2025-08" db="UniProtKB">
        <authorList>
            <consortium name="Ensembl"/>
        </authorList>
    </citation>
    <scope>IDENTIFICATION</scope>
</reference>
<dbReference type="InterPro" id="IPR057739">
    <property type="entry name" value="Glyco_hydro_29_N"/>
</dbReference>
<dbReference type="SUPFAM" id="SSF51445">
    <property type="entry name" value="(Trans)glycosidases"/>
    <property type="match status" value="1"/>
</dbReference>
<reference evidence="10" key="1">
    <citation type="journal article" date="2002" name="Science">
        <title>The draft genome of Ciona intestinalis: insights into chordate and vertebrate origins.</title>
        <authorList>
            <person name="Dehal P."/>
            <person name="Satou Y."/>
            <person name="Campbell R.K."/>
            <person name="Chapman J."/>
            <person name="Degnan B."/>
            <person name="De Tomaso A."/>
            <person name="Davidson B."/>
            <person name="Di Gregorio A."/>
            <person name="Gelpke M."/>
            <person name="Goodstein D.M."/>
            <person name="Harafuji N."/>
            <person name="Hastings K.E."/>
            <person name="Ho I."/>
            <person name="Hotta K."/>
            <person name="Huang W."/>
            <person name="Kawashima T."/>
            <person name="Lemaire P."/>
            <person name="Martinez D."/>
            <person name="Meinertzhagen I.A."/>
            <person name="Necula S."/>
            <person name="Nonaka M."/>
            <person name="Putnam N."/>
            <person name="Rash S."/>
            <person name="Saiga H."/>
            <person name="Satake M."/>
            <person name="Terry A."/>
            <person name="Yamada L."/>
            <person name="Wang H.G."/>
            <person name="Awazu S."/>
            <person name="Azumi K."/>
            <person name="Boore J."/>
            <person name="Branno M."/>
            <person name="Chin-Bow S."/>
            <person name="DeSantis R."/>
            <person name="Doyle S."/>
            <person name="Francino P."/>
            <person name="Keys D.N."/>
            <person name="Haga S."/>
            <person name="Hayashi H."/>
            <person name="Hino K."/>
            <person name="Imai K.S."/>
            <person name="Inaba K."/>
            <person name="Kano S."/>
            <person name="Kobayashi K."/>
            <person name="Kobayashi M."/>
            <person name="Lee B.I."/>
            <person name="Makabe K.W."/>
            <person name="Manohar C."/>
            <person name="Matassi G."/>
            <person name="Medina M."/>
            <person name="Mochizuki Y."/>
            <person name="Mount S."/>
            <person name="Morishita T."/>
            <person name="Miura S."/>
            <person name="Nakayama A."/>
            <person name="Nishizaka S."/>
            <person name="Nomoto H."/>
            <person name="Ohta F."/>
            <person name="Oishi K."/>
            <person name="Rigoutsos I."/>
            <person name="Sano M."/>
            <person name="Sasaki A."/>
            <person name="Sasakura Y."/>
            <person name="Shoguchi E."/>
            <person name="Shin-i T."/>
            <person name="Spagnuolo A."/>
            <person name="Stainier D."/>
            <person name="Suzuki M.M."/>
            <person name="Tassy O."/>
            <person name="Takatori N."/>
            <person name="Tokuoka M."/>
            <person name="Yagi K."/>
            <person name="Yoshizaki F."/>
            <person name="Wada S."/>
            <person name="Zhang C."/>
            <person name="Hyatt P.D."/>
            <person name="Larimer F."/>
            <person name="Detter C."/>
            <person name="Doggett N."/>
            <person name="Glavina T."/>
            <person name="Hawkins T."/>
            <person name="Richardson P."/>
            <person name="Lucas S."/>
            <person name="Kohara Y."/>
            <person name="Levine M."/>
            <person name="Satoh N."/>
            <person name="Rokhsar D.S."/>
        </authorList>
    </citation>
    <scope>NUCLEOTIDE SEQUENCE [LARGE SCALE GENOMIC DNA]</scope>
</reference>
<keyword evidence="7" id="KW-0812">Transmembrane</keyword>
<dbReference type="EMBL" id="EAAA01001499">
    <property type="status" value="NOT_ANNOTATED_CDS"/>
    <property type="molecule type" value="Genomic_DNA"/>
</dbReference>
<dbReference type="InterPro" id="IPR017853">
    <property type="entry name" value="GH"/>
</dbReference>
<evidence type="ECO:0000256" key="6">
    <source>
        <dbReference type="ARBA" id="ARBA00023295"/>
    </source>
</evidence>
<comment type="similarity">
    <text evidence="2">Belongs to the glycosyl hydrolase 29 family.</text>
</comment>
<sequence>MSQLIYRKLRGPAYIILIVIVLRIFYYLLSSGETVQVVPDKASMTQKHLKHRLKNNQFLPQVHLARSTSPKKSPATSTANQNYTGLYKPVWSSLDSRPLPQWFDNAKFGIFIHWGVYSVPSFYNEWFWWYWKGPEPKSSIKEFMKKNYPSVTSYTEFEINFTASNFKPDDWAELFHESGAKYVVFTTKHHEGFANWPSKVGGHRNSQQRGPHQDLVAALSTAVRNKNLAFGVYYSLYEWFSREYNADKSNHFESNKFVKNKVSPQLHELIETYKPDILFSDGDFGPTSYWNTTNFLAWLYNDSPVKSRTTDGEQRFRIFMVTTFLLSMNQWRPPSINGKCV</sequence>
<evidence type="ECO:0000256" key="1">
    <source>
        <dbReference type="ARBA" id="ARBA00004071"/>
    </source>
</evidence>
<keyword evidence="6" id="KW-0326">Glycosidase</keyword>
<reference evidence="9" key="2">
    <citation type="journal article" date="2008" name="Genome Biol.">
        <title>Improved genome assembly and evidence-based global gene model set for the chordate Ciona intestinalis: new insight into intron and operon populations.</title>
        <authorList>
            <person name="Satou Y."/>
            <person name="Mineta K."/>
            <person name="Ogasawara M."/>
            <person name="Sasakura Y."/>
            <person name="Shoguchi E."/>
            <person name="Ueno K."/>
            <person name="Yamada L."/>
            <person name="Matsumoto J."/>
            <person name="Wasserscheid J."/>
            <person name="Dewar K."/>
            <person name="Wiley G.B."/>
            <person name="Macmil S.L."/>
            <person name="Roe B.A."/>
            <person name="Zeller R.W."/>
            <person name="Hastings K.E."/>
            <person name="Lemaire P."/>
            <person name="Lindquist E."/>
            <person name="Endo T."/>
            <person name="Hotta K."/>
            <person name="Inaba K."/>
        </authorList>
    </citation>
    <scope>NUCLEOTIDE SEQUENCE [LARGE SCALE GENOMIC DNA]</scope>
    <source>
        <strain evidence="9">wild type</strain>
    </source>
</reference>
<keyword evidence="7" id="KW-1133">Transmembrane helix</keyword>
<dbReference type="Ensembl" id="ENSCINT00000004067.3">
    <property type="protein sequence ID" value="ENSCINP00000004067.3"/>
    <property type="gene ID" value="ENSCING00000002013.3"/>
</dbReference>
<dbReference type="InterPro" id="IPR016286">
    <property type="entry name" value="FUC_metazoa-typ"/>
</dbReference>
<dbReference type="GO" id="GO:0004560">
    <property type="term" value="F:alpha-L-fucosidase activity"/>
    <property type="evidence" value="ECO:0007669"/>
    <property type="project" value="UniProtKB-EC"/>
</dbReference>
<dbReference type="GeneTree" id="ENSGT00440000035378"/>
<organism evidence="9 10">
    <name type="scientific">Ciona intestinalis</name>
    <name type="common">Transparent sea squirt</name>
    <name type="synonym">Ascidia intestinalis</name>
    <dbReference type="NCBI Taxonomy" id="7719"/>
    <lineage>
        <taxon>Eukaryota</taxon>
        <taxon>Metazoa</taxon>
        <taxon>Chordata</taxon>
        <taxon>Tunicata</taxon>
        <taxon>Ascidiacea</taxon>
        <taxon>Phlebobranchia</taxon>
        <taxon>Cionidae</taxon>
        <taxon>Ciona</taxon>
    </lineage>
</organism>
<dbReference type="EC" id="3.2.1.51" evidence="3"/>
<accession>F6WSS1</accession>
<name>F6WSS1_CIOIN</name>
<dbReference type="HOGENOM" id="CLU_813679_0_0_1"/>
<evidence type="ECO:0000313" key="10">
    <source>
        <dbReference type="Proteomes" id="UP000008144"/>
    </source>
</evidence>
<evidence type="ECO:0000256" key="5">
    <source>
        <dbReference type="ARBA" id="ARBA00022801"/>
    </source>
</evidence>
<dbReference type="Gene3D" id="3.20.20.80">
    <property type="entry name" value="Glycosidases"/>
    <property type="match status" value="1"/>
</dbReference>
<evidence type="ECO:0000256" key="7">
    <source>
        <dbReference type="SAM" id="Phobius"/>
    </source>
</evidence>
<dbReference type="AlphaFoldDB" id="F6WSS1"/>
<comment type="function">
    <text evidence="1">Alpha-L-fucosidase is responsible for hydrolyzing the alpha-1,6-linked fucose joined to the reducing-end N-acetylglucosamine of the carbohydrate moieties of glycoproteins.</text>
</comment>
<dbReference type="InterPro" id="IPR000933">
    <property type="entry name" value="Glyco_hydro_29"/>
</dbReference>
<evidence type="ECO:0000313" key="9">
    <source>
        <dbReference type="Ensembl" id="ENSCINP00000004067.3"/>
    </source>
</evidence>
<reference evidence="9" key="4">
    <citation type="submission" date="2025-09" db="UniProtKB">
        <authorList>
            <consortium name="Ensembl"/>
        </authorList>
    </citation>
    <scope>IDENTIFICATION</scope>
</reference>
<evidence type="ECO:0000256" key="2">
    <source>
        <dbReference type="ARBA" id="ARBA00007951"/>
    </source>
</evidence>
<dbReference type="PANTHER" id="PTHR10030">
    <property type="entry name" value="ALPHA-L-FUCOSIDASE"/>
    <property type="match status" value="1"/>
</dbReference>
<evidence type="ECO:0000256" key="3">
    <source>
        <dbReference type="ARBA" id="ARBA00012662"/>
    </source>
</evidence>
<dbReference type="InParanoid" id="F6WSS1"/>
<dbReference type="Proteomes" id="UP000008144">
    <property type="component" value="Chromosome 2"/>
</dbReference>
<protein>
    <recommendedName>
        <fullName evidence="3">alpha-L-fucosidase</fullName>
        <ecNumber evidence="3">3.2.1.51</ecNumber>
    </recommendedName>
</protein>
<dbReference type="GO" id="GO:0006004">
    <property type="term" value="P:fucose metabolic process"/>
    <property type="evidence" value="ECO:0007669"/>
    <property type="project" value="InterPro"/>
</dbReference>
<evidence type="ECO:0000259" key="8">
    <source>
        <dbReference type="Pfam" id="PF01120"/>
    </source>
</evidence>
<dbReference type="OMA" id="HEGFANW"/>
<feature type="transmembrane region" description="Helical" evidence="7">
    <location>
        <begin position="12"/>
        <end position="29"/>
    </location>
</feature>
<dbReference type="Pfam" id="PF01120">
    <property type="entry name" value="Alpha_L_fucos"/>
    <property type="match status" value="1"/>
</dbReference>
<feature type="domain" description="Glycoside hydrolase family 29 N-terminal" evidence="8">
    <location>
        <begin position="78"/>
        <end position="309"/>
    </location>
</feature>
<keyword evidence="4" id="KW-0732">Signal</keyword>
<proteinExistence type="inferred from homology"/>
<dbReference type="SMART" id="SM00812">
    <property type="entry name" value="Alpha_L_fucos"/>
    <property type="match status" value="1"/>
</dbReference>
<dbReference type="PANTHER" id="PTHR10030:SF37">
    <property type="entry name" value="ALPHA-L-FUCOSIDASE-RELATED"/>
    <property type="match status" value="1"/>
</dbReference>
<keyword evidence="7" id="KW-0472">Membrane</keyword>
<evidence type="ECO:0000256" key="4">
    <source>
        <dbReference type="ARBA" id="ARBA00022729"/>
    </source>
</evidence>
<dbReference type="PRINTS" id="PR00741">
    <property type="entry name" value="GLHYDRLASE29"/>
</dbReference>